<evidence type="ECO:0000313" key="2">
    <source>
        <dbReference type="Proteomes" id="UP001556040"/>
    </source>
</evidence>
<reference evidence="1 2" key="1">
    <citation type="journal article" date="1979" name="Int. J. Syst. Evol. Microbiol.">
        <title>Bacillus globisporus subsp. marinus subsp. nov.</title>
        <authorList>
            <person name="Liu H."/>
        </authorList>
    </citation>
    <scope>NUCLEOTIDE SEQUENCE [LARGE SCALE GENOMIC DNA]</scope>
    <source>
        <strain evidence="1 2">DSM 1297</strain>
    </source>
</reference>
<organism evidence="1 2">
    <name type="scientific">Jeotgalibacillus marinus</name>
    <dbReference type="NCBI Taxonomy" id="86667"/>
    <lineage>
        <taxon>Bacteria</taxon>
        <taxon>Bacillati</taxon>
        <taxon>Bacillota</taxon>
        <taxon>Bacilli</taxon>
        <taxon>Bacillales</taxon>
        <taxon>Caryophanaceae</taxon>
        <taxon>Jeotgalibacillus</taxon>
    </lineage>
</organism>
<protein>
    <recommendedName>
        <fullName evidence="3">Lipoprotein</fullName>
    </recommendedName>
</protein>
<proteinExistence type="predicted"/>
<keyword evidence="2" id="KW-1185">Reference proteome</keyword>
<dbReference type="EMBL" id="JBFMIA010000008">
    <property type="protein sequence ID" value="MEW9502181.1"/>
    <property type="molecule type" value="Genomic_DNA"/>
</dbReference>
<evidence type="ECO:0000313" key="1">
    <source>
        <dbReference type="EMBL" id="MEW9502181.1"/>
    </source>
</evidence>
<gene>
    <name evidence="1" type="ORF">AB1471_10280</name>
</gene>
<dbReference type="Proteomes" id="UP001556040">
    <property type="component" value="Unassembled WGS sequence"/>
</dbReference>
<name>A0ABV3Q4L7_9BACL</name>
<accession>A0ABV3Q4L7</accession>
<sequence length="93" mass="10455">MKKTYRIKCLLVVFLVGCGDGTSTDLNKRNTTKMANWVTLNLIYQTIGRYFFKRYYKLSGETTLLSLAGALDIPKDGMIHFDGQGIETIGLNV</sequence>
<comment type="caution">
    <text evidence="1">The sequence shown here is derived from an EMBL/GenBank/DDBJ whole genome shotgun (WGS) entry which is preliminary data.</text>
</comment>
<dbReference type="RefSeq" id="WP_367779672.1">
    <property type="nucleotide sequence ID" value="NZ_JBFMIA010000008.1"/>
</dbReference>
<evidence type="ECO:0008006" key="3">
    <source>
        <dbReference type="Google" id="ProtNLM"/>
    </source>
</evidence>